<reference evidence="23" key="1">
    <citation type="submission" date="2011-02" db="EMBL/GenBank/DDBJ databases">
        <title>The Genome Sequence of Capsaspora owczarzaki ATCC 30864.</title>
        <authorList>
            <person name="Russ C."/>
            <person name="Cuomo C."/>
            <person name="Burger G."/>
            <person name="Gray M.W."/>
            <person name="Holland P.W.H."/>
            <person name="King N."/>
            <person name="Lang F.B.F."/>
            <person name="Roger A.J."/>
            <person name="Ruiz-Trillo I."/>
            <person name="Young S.K."/>
            <person name="Zeng Q."/>
            <person name="Gargeya S."/>
            <person name="Alvarado L."/>
            <person name="Berlin A."/>
            <person name="Chapman S.B."/>
            <person name="Chen Z."/>
            <person name="Freedman E."/>
            <person name="Gellesch M."/>
            <person name="Goldberg J."/>
            <person name="Griggs A."/>
            <person name="Gujja S."/>
            <person name="Heilman E."/>
            <person name="Heiman D."/>
            <person name="Howarth C."/>
            <person name="Mehta T."/>
            <person name="Neiman D."/>
            <person name="Pearson M."/>
            <person name="Roberts A."/>
            <person name="Saif S."/>
            <person name="Shea T."/>
            <person name="Shenoy N."/>
            <person name="Sisk P."/>
            <person name="Stolte C."/>
            <person name="Sykes S."/>
            <person name="White J."/>
            <person name="Yandava C."/>
            <person name="Haas B."/>
            <person name="Nusbaum C."/>
            <person name="Birren B."/>
        </authorList>
    </citation>
    <scope>NUCLEOTIDE SEQUENCE</scope>
    <source>
        <strain evidence="23">ATCC 30864</strain>
    </source>
</reference>
<evidence type="ECO:0000256" key="2">
    <source>
        <dbReference type="ARBA" id="ARBA00004323"/>
    </source>
</evidence>
<keyword evidence="7 22" id="KW-0808">Transferase</keyword>
<dbReference type="PANTHER" id="PTHR46420:SF1">
    <property type="entry name" value="BETA-1,4-GLUCURONYLTRANSFERASE 1"/>
    <property type="match status" value="1"/>
</dbReference>
<proteinExistence type="inferred from homology"/>
<evidence type="ECO:0000256" key="7">
    <source>
        <dbReference type="ARBA" id="ARBA00022679"/>
    </source>
</evidence>
<dbReference type="RefSeq" id="XP_004346787.2">
    <property type="nucleotide sequence ID" value="XM_004346737.2"/>
</dbReference>
<evidence type="ECO:0000256" key="4">
    <source>
        <dbReference type="ARBA" id="ARBA00008539"/>
    </source>
</evidence>
<feature type="region of interest" description="Disordered" evidence="21">
    <location>
        <begin position="49"/>
        <end position="77"/>
    </location>
</feature>
<evidence type="ECO:0000256" key="21">
    <source>
        <dbReference type="SAM" id="MobiDB-lite"/>
    </source>
</evidence>
<protein>
    <recommendedName>
        <fullName evidence="5">Beta-1,4-glucuronyltransferase 1</fullName>
    </recommendedName>
    <alternativeName>
        <fullName evidence="16">I-beta-1,3-N-acetylglucosaminyltransferase</fullName>
    </alternativeName>
    <alternativeName>
        <fullName evidence="19">N-acetyllactosaminide beta-1,3-N-acetylglucosaminyltransferase</fullName>
    </alternativeName>
    <alternativeName>
        <fullName evidence="17">Poly-N-acetyllactosamine extension enzyme</fullName>
    </alternativeName>
    <alternativeName>
        <fullName evidence="18">UDP-GlcNAc:betaGal beta-1,3-N-acetylglucosaminyltransferase 1</fullName>
    </alternativeName>
</protein>
<name>A0A0D2WSL4_CAPO3</name>
<evidence type="ECO:0000256" key="8">
    <source>
        <dbReference type="ARBA" id="ARBA00022692"/>
    </source>
</evidence>
<evidence type="ECO:0000256" key="12">
    <source>
        <dbReference type="ARBA" id="ARBA00023034"/>
    </source>
</evidence>
<feature type="compositionally biased region" description="Polar residues" evidence="21">
    <location>
        <begin position="56"/>
        <end position="68"/>
    </location>
</feature>
<evidence type="ECO:0000313" key="22">
    <source>
        <dbReference type="EMBL" id="KJE94463.1"/>
    </source>
</evidence>
<evidence type="ECO:0000313" key="23">
    <source>
        <dbReference type="Proteomes" id="UP000008743"/>
    </source>
</evidence>
<dbReference type="AlphaFoldDB" id="A0A0D2WSL4"/>
<dbReference type="STRING" id="595528.A0A0D2WSL4"/>
<keyword evidence="12" id="KW-0333">Golgi apparatus</keyword>
<evidence type="ECO:0000256" key="17">
    <source>
        <dbReference type="ARBA" id="ARBA00032175"/>
    </source>
</evidence>
<dbReference type="OrthoDB" id="9974378at2759"/>
<evidence type="ECO:0000256" key="15">
    <source>
        <dbReference type="ARBA" id="ARBA00023211"/>
    </source>
</evidence>
<dbReference type="InterPro" id="IPR043189">
    <property type="entry name" value="B4GAT1"/>
</dbReference>
<evidence type="ECO:0000256" key="16">
    <source>
        <dbReference type="ARBA" id="ARBA00030723"/>
    </source>
</evidence>
<evidence type="ECO:0000256" key="5">
    <source>
        <dbReference type="ARBA" id="ARBA00017962"/>
    </source>
</evidence>
<dbReference type="UniPathway" id="UPA00378"/>
<dbReference type="eggNOG" id="KOG3765">
    <property type="taxonomic scope" value="Eukaryota"/>
</dbReference>
<evidence type="ECO:0000256" key="19">
    <source>
        <dbReference type="ARBA" id="ARBA00033291"/>
    </source>
</evidence>
<evidence type="ECO:0000256" key="9">
    <source>
        <dbReference type="ARBA" id="ARBA00022723"/>
    </source>
</evidence>
<keyword evidence="15" id="KW-0464">Manganese</keyword>
<dbReference type="Pfam" id="PF13896">
    <property type="entry name" value="Glyco_transf_49"/>
    <property type="match status" value="1"/>
</dbReference>
<evidence type="ECO:0000256" key="6">
    <source>
        <dbReference type="ARBA" id="ARBA00022676"/>
    </source>
</evidence>
<keyword evidence="9" id="KW-0479">Metal-binding</keyword>
<comment type="similarity">
    <text evidence="4">Belongs to the glycosyltransferase 49 family.</text>
</comment>
<accession>A0A0D2WSL4</accession>
<dbReference type="Proteomes" id="UP000008743">
    <property type="component" value="Unassembled WGS sequence"/>
</dbReference>
<gene>
    <name evidence="22" type="ORF">CAOG_005102</name>
</gene>
<dbReference type="GO" id="GO:0000139">
    <property type="term" value="C:Golgi membrane"/>
    <property type="evidence" value="ECO:0007669"/>
    <property type="project" value="UniProtKB-SubCell"/>
</dbReference>
<evidence type="ECO:0000256" key="14">
    <source>
        <dbReference type="ARBA" id="ARBA00023180"/>
    </source>
</evidence>
<sequence>MQCCRRRRSTFALTAVILVTGAIAFVMYKDALHFPGPAAVKAPVVDGNNEFDRSGSAPNDSRRSTSTAPKAESGESLHSDPLYQLRVELDAQNLLNEQAMEPAPTFETREQFEQVLSQLPLDESSKYRIHMHYVRRQIAIEQPDVTLVSQCDADHLHEAIGLAQYWDGPVSVAVFIPGNVYKALATLRQIRACHDRVRERVSFHLVYMENESVYEEVAASELPLEGACENFQDPYEELRANNGTAVRPKLQQQKAPAKYDGVPYPNNFLRNVARSGVSSTFMFVIDIDMRPSRGLRLWFLRLADKRPRASLRTAFVVPTFELKAGAPIPRIRQQLIDTYLQGNARPFYEKACWKCQKPTDFDQWLSVTSPISKPTYKVDWKDPWEPFYISWTNLPLYDERFQRYGFNRISQVCETWVSGFNFEVLTGGYLLHEGFKEPESFHTQKSQENDANRSLFRQFKQDLKSKYPSSTRRC</sequence>
<keyword evidence="11" id="KW-1133">Transmembrane helix</keyword>
<dbReference type="InParanoid" id="A0A0D2WSL4"/>
<evidence type="ECO:0000256" key="3">
    <source>
        <dbReference type="ARBA" id="ARBA00004922"/>
    </source>
</evidence>
<comment type="pathway">
    <text evidence="3">Protein modification; protein glycosylation.</text>
</comment>
<comment type="subcellular location">
    <subcellularLocation>
        <location evidence="2">Golgi apparatus membrane</location>
        <topology evidence="2">Single-pass type II membrane protein</topology>
    </subcellularLocation>
</comment>
<keyword evidence="13" id="KW-0472">Membrane</keyword>
<keyword evidence="14" id="KW-0325">Glycoprotein</keyword>
<evidence type="ECO:0000256" key="13">
    <source>
        <dbReference type="ARBA" id="ARBA00023136"/>
    </source>
</evidence>
<dbReference type="PANTHER" id="PTHR46420">
    <property type="entry name" value="BETA-1,4-GLUCURONYLTRANSFERASE 1"/>
    <property type="match status" value="1"/>
</dbReference>
<dbReference type="EMBL" id="KE346367">
    <property type="protein sequence ID" value="KJE94463.1"/>
    <property type="molecule type" value="Genomic_DNA"/>
</dbReference>
<evidence type="ECO:0000256" key="18">
    <source>
        <dbReference type="ARBA" id="ARBA00032181"/>
    </source>
</evidence>
<dbReference type="GO" id="GO:0035269">
    <property type="term" value="P:protein O-linked glycosylation via mannose"/>
    <property type="evidence" value="ECO:0007669"/>
    <property type="project" value="TreeGrafter"/>
</dbReference>
<comment type="cofactor">
    <cofactor evidence="1">
        <name>Mn(2+)</name>
        <dbReference type="ChEBI" id="CHEBI:29035"/>
    </cofactor>
</comment>
<keyword evidence="23" id="KW-1185">Reference proteome</keyword>
<organism evidence="22 23">
    <name type="scientific">Capsaspora owczarzaki (strain ATCC 30864)</name>
    <dbReference type="NCBI Taxonomy" id="595528"/>
    <lineage>
        <taxon>Eukaryota</taxon>
        <taxon>Filasterea</taxon>
        <taxon>Capsaspora</taxon>
    </lineage>
</organism>
<dbReference type="GO" id="GO:0015020">
    <property type="term" value="F:glucuronosyltransferase activity"/>
    <property type="evidence" value="ECO:0007669"/>
    <property type="project" value="InterPro"/>
</dbReference>
<evidence type="ECO:0000256" key="1">
    <source>
        <dbReference type="ARBA" id="ARBA00001936"/>
    </source>
</evidence>
<dbReference type="PhylomeDB" id="A0A0D2WSL4"/>
<evidence type="ECO:0000256" key="11">
    <source>
        <dbReference type="ARBA" id="ARBA00022989"/>
    </source>
</evidence>
<dbReference type="GO" id="GO:0046872">
    <property type="term" value="F:metal ion binding"/>
    <property type="evidence" value="ECO:0007669"/>
    <property type="project" value="UniProtKB-KW"/>
</dbReference>
<keyword evidence="6 22" id="KW-0328">Glycosyltransferase</keyword>
<evidence type="ECO:0000256" key="20">
    <source>
        <dbReference type="ARBA" id="ARBA00047852"/>
    </source>
</evidence>
<keyword evidence="10" id="KW-0735">Signal-anchor</keyword>
<comment type="catalytic activity">
    <reaction evidence="20">
        <text>3-O-[beta-D-Xyl-(1-&gt;4)-Rib-ol-P-Rib-ol-P-3-beta-D-GalNAc-(1-&gt;3)-beta-D-GlcNAc-(1-&gt;4)-(O-6-P-alpha-D-Man)]-Thr-[protein] + UDP-alpha-D-glucuronate = 3-O-[beta-D-GlcA-(1-&gt;3)-beta-D-Xyl-(1-&gt;4)-Rib-ol-P-Rib-ol-P-3-beta-D-GalNAc-(1-&gt;3)-beta-D-GlcNAc-(1-&gt;4)-(O-6-P-alpha-D-Man)]-Thr-[protein] + UDP + H(+)</text>
        <dbReference type="Rhea" id="RHEA:46860"/>
        <dbReference type="Rhea" id="RHEA-COMP:15023"/>
        <dbReference type="Rhea" id="RHEA-COMP:17482"/>
        <dbReference type="ChEBI" id="CHEBI:15378"/>
        <dbReference type="ChEBI" id="CHEBI:58052"/>
        <dbReference type="ChEBI" id="CHEBI:58223"/>
        <dbReference type="ChEBI" id="CHEBI:142405"/>
        <dbReference type="ChEBI" id="CHEBI:177336"/>
    </reaction>
</comment>
<keyword evidence="8" id="KW-0812">Transmembrane</keyword>
<evidence type="ECO:0000256" key="10">
    <source>
        <dbReference type="ARBA" id="ARBA00022968"/>
    </source>
</evidence>